<name>A0ACC0CRS0_9PEZI</name>
<proteinExistence type="predicted"/>
<reference evidence="1 2" key="1">
    <citation type="journal article" date="2022" name="New Phytol.">
        <title>Ecological generalism drives hyperdiversity of secondary metabolite gene clusters in xylarialean endophytes.</title>
        <authorList>
            <person name="Franco M.E.E."/>
            <person name="Wisecaver J.H."/>
            <person name="Arnold A.E."/>
            <person name="Ju Y.M."/>
            <person name="Slot J.C."/>
            <person name="Ahrendt S."/>
            <person name="Moore L.P."/>
            <person name="Eastman K.E."/>
            <person name="Scott K."/>
            <person name="Konkel Z."/>
            <person name="Mondo S.J."/>
            <person name="Kuo A."/>
            <person name="Hayes R.D."/>
            <person name="Haridas S."/>
            <person name="Andreopoulos B."/>
            <person name="Riley R."/>
            <person name="LaButti K."/>
            <person name="Pangilinan J."/>
            <person name="Lipzen A."/>
            <person name="Amirebrahimi M."/>
            <person name="Yan J."/>
            <person name="Adam C."/>
            <person name="Keymanesh K."/>
            <person name="Ng V."/>
            <person name="Louie K."/>
            <person name="Northen T."/>
            <person name="Drula E."/>
            <person name="Henrissat B."/>
            <person name="Hsieh H.M."/>
            <person name="Youens-Clark K."/>
            <person name="Lutzoni F."/>
            <person name="Miadlikowska J."/>
            <person name="Eastwood D.C."/>
            <person name="Hamelin R.C."/>
            <person name="Grigoriev I.V."/>
            <person name="U'Ren J.M."/>
        </authorList>
    </citation>
    <scope>NUCLEOTIDE SEQUENCE [LARGE SCALE GENOMIC DNA]</scope>
    <source>
        <strain evidence="1 2">ER1909</strain>
    </source>
</reference>
<evidence type="ECO:0000313" key="2">
    <source>
        <dbReference type="Proteomes" id="UP001497680"/>
    </source>
</evidence>
<evidence type="ECO:0000313" key="1">
    <source>
        <dbReference type="EMBL" id="KAI6083096.1"/>
    </source>
</evidence>
<gene>
    <name evidence="1" type="ORF">F4821DRAFT_245628</name>
</gene>
<protein>
    <submittedName>
        <fullName evidence="1">GMC oxidoreductase</fullName>
    </submittedName>
</protein>
<comment type="caution">
    <text evidence="1">The sequence shown here is derived from an EMBL/GenBank/DDBJ whole genome shotgun (WGS) entry which is preliminary data.</text>
</comment>
<organism evidence="1 2">
    <name type="scientific">Hypoxylon rubiginosum</name>
    <dbReference type="NCBI Taxonomy" id="110542"/>
    <lineage>
        <taxon>Eukaryota</taxon>
        <taxon>Fungi</taxon>
        <taxon>Dikarya</taxon>
        <taxon>Ascomycota</taxon>
        <taxon>Pezizomycotina</taxon>
        <taxon>Sordariomycetes</taxon>
        <taxon>Xylariomycetidae</taxon>
        <taxon>Xylariales</taxon>
        <taxon>Hypoxylaceae</taxon>
        <taxon>Hypoxylon</taxon>
    </lineage>
</organism>
<keyword evidence="2" id="KW-1185">Reference proteome</keyword>
<dbReference type="EMBL" id="MU394358">
    <property type="protein sequence ID" value="KAI6083096.1"/>
    <property type="molecule type" value="Genomic_DNA"/>
</dbReference>
<sequence>MDSSDKLWDYVFVGGGLSASVVSHRLLEHDPNLKILIVEAGPNVSDREDIVWPSSTNLIGGDFDWKYNTTSQANLNGRNVSLPCGKALGGGTAINTNAWIRGDKFDFDLWGSMVNDKRWTYEGLLPYMRKSERLWSDTINTEQHGQEGPSLIQSVTSTNRHFPLRSHALQAWGEIGIDALPHLDGNAGNPLGVGDLQENKMSGRREIASSVYSLDGITVLTETLVEKLVIKETAPGQLSAVGIKLQNGTEIHGREIIVSAGAVRSPQLLMLSGIGPAEELAKFNIPVLLNNPHVGKNFSDHSLFYHTWRVKDPSAGWALGSPNALFREPQYGWGTPTDFVVASDVPKDGLIAAITEDEGVAPEPNHPLLLKRTFAEHVFGYGGAPDGSQVTFAVVIMLPTSRGTVKLASPSISDPPLIDPNYASTAVDRYVLREAVKLQIRYAGSKETVIGREILNGEVGAPGFDEQFSINSTDEYIDARVKAGLGSCYHPMGSVSMGSVVDTNLRVKGVNNLRVIDTSVIPVAISGHLQVAAFAMAEQAAEIIFSDR</sequence>
<dbReference type="Proteomes" id="UP001497680">
    <property type="component" value="Unassembled WGS sequence"/>
</dbReference>
<accession>A0ACC0CRS0</accession>